<dbReference type="InterPro" id="IPR036412">
    <property type="entry name" value="HAD-like_sf"/>
</dbReference>
<dbReference type="SUPFAM" id="SSF56784">
    <property type="entry name" value="HAD-like"/>
    <property type="match status" value="1"/>
</dbReference>
<evidence type="ECO:0000313" key="2">
    <source>
        <dbReference type="Proteomes" id="UP000507962"/>
    </source>
</evidence>
<dbReference type="NCBIfam" id="TIGR01488">
    <property type="entry name" value="HAD-SF-IB"/>
    <property type="match status" value="1"/>
</dbReference>
<dbReference type="AlphaFoldDB" id="A0A4U8YRL1"/>
<protein>
    <submittedName>
        <fullName evidence="1">Haloacid dehalogenase-like hydrolase</fullName>
    </submittedName>
</protein>
<dbReference type="Pfam" id="PF12710">
    <property type="entry name" value="HAD"/>
    <property type="match status" value="1"/>
</dbReference>
<name>A0A4U8YRL1_9BACT</name>
<dbReference type="PANTHER" id="PTHR43344">
    <property type="entry name" value="PHOSPHOSERINE PHOSPHATASE"/>
    <property type="match status" value="1"/>
</dbReference>
<dbReference type="GO" id="GO:0000287">
    <property type="term" value="F:magnesium ion binding"/>
    <property type="evidence" value="ECO:0007669"/>
    <property type="project" value="TreeGrafter"/>
</dbReference>
<dbReference type="RefSeq" id="WP_218951124.1">
    <property type="nucleotide sequence ID" value="NZ_CAADHO010000012.1"/>
</dbReference>
<dbReference type="InterPro" id="IPR050582">
    <property type="entry name" value="HAD-like_SerB"/>
</dbReference>
<dbReference type="PANTHER" id="PTHR43344:SF21">
    <property type="entry name" value="POLYOL PHOSPHATE PHOSPHATASE PYP1"/>
    <property type="match status" value="1"/>
</dbReference>
<reference evidence="1 2" key="1">
    <citation type="submission" date="2019-03" db="EMBL/GenBank/DDBJ databases">
        <authorList>
            <person name="Nijsse B."/>
        </authorList>
    </citation>
    <scope>NUCLEOTIDE SEQUENCE [LARGE SCALE GENOMIC DNA]</scope>
    <source>
        <strain evidence="1">Desulfoluna butyratoxydans MSL71</strain>
    </source>
</reference>
<organism evidence="1 2">
    <name type="scientific">Desulfoluna butyratoxydans</name>
    <dbReference type="NCBI Taxonomy" id="231438"/>
    <lineage>
        <taxon>Bacteria</taxon>
        <taxon>Pseudomonadati</taxon>
        <taxon>Thermodesulfobacteriota</taxon>
        <taxon>Desulfobacteria</taxon>
        <taxon>Desulfobacterales</taxon>
        <taxon>Desulfolunaceae</taxon>
        <taxon>Desulfoluna</taxon>
    </lineage>
</organism>
<gene>
    <name evidence="1" type="ORF">MSL71_46870</name>
</gene>
<keyword evidence="2" id="KW-1185">Reference proteome</keyword>
<keyword evidence="1" id="KW-0378">Hydrolase</keyword>
<dbReference type="GO" id="GO:0005737">
    <property type="term" value="C:cytoplasm"/>
    <property type="evidence" value="ECO:0007669"/>
    <property type="project" value="TreeGrafter"/>
</dbReference>
<dbReference type="Gene3D" id="3.40.50.1000">
    <property type="entry name" value="HAD superfamily/HAD-like"/>
    <property type="match status" value="1"/>
</dbReference>
<sequence length="212" mass="23469">MAQRIVFCDFDGTITERDGFVSVCKTFAPEAVKTWLPGVMDGSITLREGLTRILETIPSSQYPAMLDHCETVPMRPGLEELIDWLAEREVPFVVISGGLKGLVLRKLGDLAHKVAAVYAPDLEVNGPLLKVVSDFPGETELLAKADVMAAYTFDESVAIGDGITDYNMAKTADRVFARRQLAEHMEAQCLPFHPWTDFHAVREVLASVWDTK</sequence>
<proteinExistence type="predicted"/>
<dbReference type="GO" id="GO:0036424">
    <property type="term" value="F:L-phosphoserine phosphatase activity"/>
    <property type="evidence" value="ECO:0007669"/>
    <property type="project" value="TreeGrafter"/>
</dbReference>
<dbReference type="GO" id="GO:0006564">
    <property type="term" value="P:L-serine biosynthetic process"/>
    <property type="evidence" value="ECO:0007669"/>
    <property type="project" value="TreeGrafter"/>
</dbReference>
<dbReference type="Gene3D" id="3.90.1470.20">
    <property type="match status" value="1"/>
</dbReference>
<accession>A0A4U8YRL1</accession>
<dbReference type="Proteomes" id="UP000507962">
    <property type="component" value="Unassembled WGS sequence"/>
</dbReference>
<evidence type="ECO:0000313" key="1">
    <source>
        <dbReference type="EMBL" id="VFQ47005.1"/>
    </source>
</evidence>
<dbReference type="InterPro" id="IPR023214">
    <property type="entry name" value="HAD_sf"/>
</dbReference>
<dbReference type="EMBL" id="CAADHO010000012">
    <property type="protein sequence ID" value="VFQ47005.1"/>
    <property type="molecule type" value="Genomic_DNA"/>
</dbReference>